<evidence type="ECO:0000313" key="2">
    <source>
        <dbReference type="Proteomes" id="UP000051655"/>
    </source>
</evidence>
<dbReference type="STRING" id="1616.IV73_GL000589"/>
<keyword evidence="2" id="KW-1185">Reference proteome</keyword>
<dbReference type="Proteomes" id="UP000051655">
    <property type="component" value="Unassembled WGS sequence"/>
</dbReference>
<dbReference type="EMBL" id="JQBP01000002">
    <property type="protein sequence ID" value="KRN75423.1"/>
    <property type="molecule type" value="Genomic_DNA"/>
</dbReference>
<sequence>MMMKKKFANTREYAMQLSDKLQETETTGTNVAPYFEKLKAAIEDGTVDKMPKAEFAEISAEFDDVVEVYAAVADTLDQMKAPVRLIGVHGSMQKTFRKYYEATKVMAEALNVTDQTVDEVAFNQSEIDQDDLMEEFMKEARRAFQTVM</sequence>
<reference evidence="1 2" key="1">
    <citation type="journal article" date="2015" name="Genome Announc.">
        <title>Expanding the biotechnology potential of lactobacilli through comparative genomics of 213 strains and associated genera.</title>
        <authorList>
            <person name="Sun Z."/>
            <person name="Harris H.M."/>
            <person name="McCann A."/>
            <person name="Guo C."/>
            <person name="Argimon S."/>
            <person name="Zhang W."/>
            <person name="Yang X."/>
            <person name="Jeffery I.B."/>
            <person name="Cooney J.C."/>
            <person name="Kagawa T.F."/>
            <person name="Liu W."/>
            <person name="Song Y."/>
            <person name="Salvetti E."/>
            <person name="Wrobel A."/>
            <person name="Rasinkangas P."/>
            <person name="Parkhill J."/>
            <person name="Rea M.C."/>
            <person name="O'Sullivan O."/>
            <person name="Ritari J."/>
            <person name="Douillard F.P."/>
            <person name="Paul Ross R."/>
            <person name="Yang R."/>
            <person name="Briner A.E."/>
            <person name="Felis G.E."/>
            <person name="de Vos W.M."/>
            <person name="Barrangou R."/>
            <person name="Klaenhammer T.R."/>
            <person name="Caufield P.W."/>
            <person name="Cui Y."/>
            <person name="Zhang H."/>
            <person name="O'Toole P.W."/>
        </authorList>
    </citation>
    <scope>NUCLEOTIDE SEQUENCE [LARGE SCALE GENOMIC DNA]</scope>
    <source>
        <strain evidence="1 2">DSM 20593</strain>
    </source>
</reference>
<organism evidence="1 2">
    <name type="scientific">Weissella kandleri</name>
    <dbReference type="NCBI Taxonomy" id="1616"/>
    <lineage>
        <taxon>Bacteria</taxon>
        <taxon>Bacillati</taxon>
        <taxon>Bacillota</taxon>
        <taxon>Bacilli</taxon>
        <taxon>Lactobacillales</taxon>
        <taxon>Lactobacillaceae</taxon>
        <taxon>Weissella</taxon>
    </lineage>
</organism>
<proteinExistence type="predicted"/>
<name>A0A0R2JDL1_9LACO</name>
<dbReference type="AlphaFoldDB" id="A0A0R2JDL1"/>
<evidence type="ECO:0000313" key="1">
    <source>
        <dbReference type="EMBL" id="KRN75423.1"/>
    </source>
</evidence>
<gene>
    <name evidence="1" type="ORF">IV73_GL000589</name>
</gene>
<dbReference type="PATRIC" id="fig|1616.3.peg.605"/>
<accession>A0A0R2JDL1</accession>
<comment type="caution">
    <text evidence="1">The sequence shown here is derived from an EMBL/GenBank/DDBJ whole genome shotgun (WGS) entry which is preliminary data.</text>
</comment>
<protein>
    <submittedName>
        <fullName evidence="1">Uncharacterized protein</fullName>
    </submittedName>
</protein>